<dbReference type="InterPro" id="IPR023753">
    <property type="entry name" value="FAD/NAD-binding_dom"/>
</dbReference>
<proteinExistence type="inferred from homology"/>
<evidence type="ECO:0000256" key="2">
    <source>
        <dbReference type="ARBA" id="ARBA00007532"/>
    </source>
</evidence>
<feature type="binding site" evidence="14">
    <location>
        <position position="49"/>
    </location>
    <ligand>
        <name>FAD</name>
        <dbReference type="ChEBI" id="CHEBI:57692"/>
    </ligand>
</feature>
<dbReference type="GO" id="GO:0004148">
    <property type="term" value="F:dihydrolipoyl dehydrogenase (NADH) activity"/>
    <property type="evidence" value="ECO:0007669"/>
    <property type="project" value="UniProtKB-EC"/>
</dbReference>
<evidence type="ECO:0000256" key="12">
    <source>
        <dbReference type="ARBA" id="ARBA00049187"/>
    </source>
</evidence>
<reference evidence="20" key="1">
    <citation type="submission" date="2015-07" db="EMBL/GenBank/DDBJ databases">
        <title>Draft genome sequence of Acetobacterium bakii DSM 8293, a potential psychrophilic chemical producer through syngas fermentation.</title>
        <authorList>
            <person name="Song Y."/>
            <person name="Hwang S."/>
            <person name="Cho B.-K."/>
        </authorList>
    </citation>
    <scope>NUCLEOTIDE SEQUENCE [LARGE SCALE GENOMIC DNA]</scope>
    <source>
        <strain evidence="20">DSM 8239</strain>
    </source>
</reference>
<dbReference type="InterPro" id="IPR016156">
    <property type="entry name" value="FAD/NAD-linked_Rdtase_dimer_sf"/>
</dbReference>
<dbReference type="Pfam" id="PF07992">
    <property type="entry name" value="Pyr_redox_2"/>
    <property type="match status" value="1"/>
</dbReference>
<evidence type="ECO:0000256" key="11">
    <source>
        <dbReference type="ARBA" id="ARBA00023284"/>
    </source>
</evidence>
<dbReference type="NCBIfam" id="TIGR01350">
    <property type="entry name" value="lipoamide_DH"/>
    <property type="match status" value="1"/>
</dbReference>
<feature type="domain" description="FAD/NAD(P)-binding" evidence="18">
    <location>
        <begin position="3"/>
        <end position="317"/>
    </location>
</feature>
<dbReference type="GO" id="GO:0006103">
    <property type="term" value="P:2-oxoglutarate metabolic process"/>
    <property type="evidence" value="ECO:0007669"/>
    <property type="project" value="TreeGrafter"/>
</dbReference>
<organism evidence="19 20">
    <name type="scientific">Acetobacterium bakii</name>
    <dbReference type="NCBI Taxonomy" id="52689"/>
    <lineage>
        <taxon>Bacteria</taxon>
        <taxon>Bacillati</taxon>
        <taxon>Bacillota</taxon>
        <taxon>Clostridia</taxon>
        <taxon>Eubacteriales</taxon>
        <taxon>Eubacteriaceae</taxon>
        <taxon>Acetobacterium</taxon>
    </lineage>
</organism>
<feature type="binding site" evidence="14">
    <location>
        <position position="262"/>
    </location>
    <ligand>
        <name>NAD(+)</name>
        <dbReference type="ChEBI" id="CHEBI:57540"/>
    </ligand>
</feature>
<dbReference type="OrthoDB" id="9807946at2"/>
<dbReference type="EMBL" id="LGYO01000039">
    <property type="protein sequence ID" value="KNZ41013.1"/>
    <property type="molecule type" value="Genomic_DNA"/>
</dbReference>
<comment type="miscellaneous">
    <text evidence="16">The active site is a redox-active disulfide bond.</text>
</comment>
<feature type="binding site" evidence="14">
    <location>
        <begin position="173"/>
        <end position="180"/>
    </location>
    <ligand>
        <name>NAD(+)</name>
        <dbReference type="ChEBI" id="CHEBI:57540"/>
    </ligand>
</feature>
<feature type="disulfide bond" description="Redox-active" evidence="15">
    <location>
        <begin position="40"/>
        <end position="45"/>
    </location>
</feature>
<dbReference type="SUPFAM" id="SSF51905">
    <property type="entry name" value="FAD/NAD(P)-binding domain"/>
    <property type="match status" value="1"/>
</dbReference>
<keyword evidence="20" id="KW-1185">Reference proteome</keyword>
<dbReference type="InterPro" id="IPR004099">
    <property type="entry name" value="Pyr_nucl-diS_OxRdtase_dimer"/>
</dbReference>
<dbReference type="Proteomes" id="UP000036873">
    <property type="component" value="Unassembled WGS sequence"/>
</dbReference>
<dbReference type="InterPro" id="IPR036188">
    <property type="entry name" value="FAD/NAD-bd_sf"/>
</dbReference>
<evidence type="ECO:0000256" key="5">
    <source>
        <dbReference type="ARBA" id="ARBA00022490"/>
    </source>
</evidence>
<dbReference type="GO" id="GO:0005737">
    <property type="term" value="C:cytoplasm"/>
    <property type="evidence" value="ECO:0007669"/>
    <property type="project" value="UniProtKB-SubCell"/>
</dbReference>
<evidence type="ECO:0000256" key="13">
    <source>
        <dbReference type="PIRSR" id="PIRSR000350-2"/>
    </source>
</evidence>
<comment type="catalytic activity">
    <reaction evidence="12 16">
        <text>N(6)-[(R)-dihydrolipoyl]-L-lysyl-[protein] + NAD(+) = N(6)-[(R)-lipoyl]-L-lysyl-[protein] + NADH + H(+)</text>
        <dbReference type="Rhea" id="RHEA:15045"/>
        <dbReference type="Rhea" id="RHEA-COMP:10474"/>
        <dbReference type="Rhea" id="RHEA-COMP:10475"/>
        <dbReference type="ChEBI" id="CHEBI:15378"/>
        <dbReference type="ChEBI" id="CHEBI:57540"/>
        <dbReference type="ChEBI" id="CHEBI:57945"/>
        <dbReference type="ChEBI" id="CHEBI:83099"/>
        <dbReference type="ChEBI" id="CHEBI:83100"/>
        <dbReference type="EC" id="1.8.1.4"/>
    </reaction>
</comment>
<dbReference type="SUPFAM" id="SSF55424">
    <property type="entry name" value="FAD/NAD-linked reductases, dimerisation (C-terminal) domain"/>
    <property type="match status" value="1"/>
</dbReference>
<dbReference type="RefSeq" id="WP_050741093.1">
    <property type="nucleotide sequence ID" value="NZ_LGYO01000039.1"/>
</dbReference>
<evidence type="ECO:0000256" key="6">
    <source>
        <dbReference type="ARBA" id="ARBA00022630"/>
    </source>
</evidence>
<comment type="caution">
    <text evidence="19">The sequence shown here is derived from an EMBL/GenBank/DDBJ whole genome shotgun (WGS) entry which is preliminary data.</text>
</comment>
<keyword evidence="10" id="KW-1015">Disulfide bond</keyword>
<feature type="binding site" evidence="14">
    <location>
        <position position="302"/>
    </location>
    <ligand>
        <name>FAD</name>
        <dbReference type="ChEBI" id="CHEBI:57692"/>
    </ligand>
</feature>
<dbReference type="PRINTS" id="PR00411">
    <property type="entry name" value="PNDRDTASEI"/>
</dbReference>
<dbReference type="Gene3D" id="3.30.390.30">
    <property type="match status" value="1"/>
</dbReference>
<dbReference type="GO" id="GO:0050660">
    <property type="term" value="F:flavin adenine dinucleotide binding"/>
    <property type="evidence" value="ECO:0007669"/>
    <property type="project" value="InterPro"/>
</dbReference>
<dbReference type="AlphaFoldDB" id="A0A0L6TXN6"/>
<accession>A0A0L6TXN6</accession>
<evidence type="ECO:0000256" key="9">
    <source>
        <dbReference type="ARBA" id="ARBA00023027"/>
    </source>
</evidence>
<dbReference type="PANTHER" id="PTHR22912:SF217">
    <property type="entry name" value="DIHYDROLIPOYL DEHYDROGENASE"/>
    <property type="match status" value="1"/>
</dbReference>
<evidence type="ECO:0000256" key="3">
    <source>
        <dbReference type="ARBA" id="ARBA00012608"/>
    </source>
</evidence>
<evidence type="ECO:0000256" key="1">
    <source>
        <dbReference type="ARBA" id="ARBA00004496"/>
    </source>
</evidence>
<dbReference type="PRINTS" id="PR00368">
    <property type="entry name" value="FADPNR"/>
</dbReference>
<evidence type="ECO:0000256" key="8">
    <source>
        <dbReference type="ARBA" id="ARBA00023002"/>
    </source>
</evidence>
<dbReference type="Gene3D" id="3.50.50.60">
    <property type="entry name" value="FAD/NAD(P)-binding domain"/>
    <property type="match status" value="2"/>
</dbReference>
<comment type="cofactor">
    <cofactor evidence="14 16">
        <name>FAD</name>
        <dbReference type="ChEBI" id="CHEBI:57692"/>
    </cofactor>
    <text evidence="14 16">Binds 1 FAD per subunit.</text>
</comment>
<gene>
    <name evidence="19" type="ORF">AKG39_14345</name>
</gene>
<sequence>MRYDVAVLGGGPGGYEAAIRCSQYGLKTVLIEARELGGTCLNRGCIPTKALLHGAEFFDEAKGAEEFGVLFDNIAFDYEKLTAYKEKIVGRLRKGIEGLEKAHGVTVIKGFGVLKNSNEIEINGESVYADHIIIATGSSPFLPPIPGIDNKSIMTSDEVLEMKQCPESLVIIGGGIIGIEFATLYASLGKKVMVLEMQPEILLGIDKEIVKELSRILKRKGVEIITGAKVLSIEGTDEITVNYEKGDQPKSAAGSCCIVSVGRKAQIDNIGLETVGIRRNGSFIDVDAHLRTNVPNIYAIGDITGKIQLAHVATKQGMVAAENIIGKEKLMKYDVVPSCVYTNPEIAWVGLSEDQAIKAKKKIKVGRFGVGGNGKASVMGHSKGLIKIICDEATGEIYGAQIMAPRATDIIGEIAVIMECEGTIEELSNTIHPHPTVCEIVMEAAHDVEDLCCNTLPKK</sequence>
<keyword evidence="9 14" id="KW-0520">NAD</keyword>
<feature type="active site" description="Proton acceptor" evidence="13">
    <location>
        <position position="434"/>
    </location>
</feature>
<evidence type="ECO:0000256" key="4">
    <source>
        <dbReference type="ARBA" id="ARBA00016961"/>
    </source>
</evidence>
<evidence type="ECO:0000256" key="7">
    <source>
        <dbReference type="ARBA" id="ARBA00022827"/>
    </source>
</evidence>
<keyword evidence="6 16" id="KW-0285">Flavoprotein</keyword>
<keyword evidence="5" id="KW-0963">Cytoplasm</keyword>
<feature type="binding site" evidence="14">
    <location>
        <position position="196"/>
    </location>
    <ligand>
        <name>NAD(+)</name>
        <dbReference type="ChEBI" id="CHEBI:57540"/>
    </ligand>
</feature>
<dbReference type="InterPro" id="IPR006258">
    <property type="entry name" value="Lipoamide_DH"/>
</dbReference>
<comment type="subcellular location">
    <subcellularLocation>
        <location evidence="1">Cytoplasm</location>
    </subcellularLocation>
</comment>
<dbReference type="InterPro" id="IPR050151">
    <property type="entry name" value="Class-I_Pyr_Nuc-Dis_Oxidored"/>
</dbReference>
<dbReference type="STRING" id="52689.AKG39_14345"/>
<comment type="similarity">
    <text evidence="2 16">Belongs to the class-I pyridine nucleotide-disulfide oxidoreductase family.</text>
</comment>
<keyword evidence="7 14" id="KW-0274">FAD</keyword>
<protein>
    <recommendedName>
        <fullName evidence="4 16">Dihydrolipoyl dehydrogenase</fullName>
        <ecNumber evidence="3 16">1.8.1.4</ecNumber>
    </recommendedName>
</protein>
<keyword evidence="8 16" id="KW-0560">Oxidoreductase</keyword>
<evidence type="ECO:0000259" key="17">
    <source>
        <dbReference type="Pfam" id="PF02852"/>
    </source>
</evidence>
<dbReference type="EC" id="1.8.1.4" evidence="3 16"/>
<dbReference type="FunFam" id="3.30.390.30:FF:000001">
    <property type="entry name" value="Dihydrolipoyl dehydrogenase"/>
    <property type="match status" value="1"/>
</dbReference>
<name>A0A0L6TXN6_9FIRM</name>
<evidence type="ECO:0000256" key="16">
    <source>
        <dbReference type="RuleBase" id="RU003692"/>
    </source>
</evidence>
<evidence type="ECO:0000256" key="15">
    <source>
        <dbReference type="PIRSR" id="PIRSR000350-4"/>
    </source>
</evidence>
<dbReference type="Pfam" id="PF02852">
    <property type="entry name" value="Pyr_redox_dim"/>
    <property type="match status" value="1"/>
</dbReference>
<feature type="binding site" evidence="14">
    <location>
        <begin position="136"/>
        <end position="138"/>
    </location>
    <ligand>
        <name>FAD</name>
        <dbReference type="ChEBI" id="CHEBI:57692"/>
    </ligand>
</feature>
<evidence type="ECO:0000313" key="20">
    <source>
        <dbReference type="Proteomes" id="UP000036873"/>
    </source>
</evidence>
<evidence type="ECO:0000313" key="19">
    <source>
        <dbReference type="EMBL" id="KNZ41013.1"/>
    </source>
</evidence>
<keyword evidence="11 16" id="KW-0676">Redox-active center</keyword>
<dbReference type="PIRSF" id="PIRSF000350">
    <property type="entry name" value="Mercury_reductase_MerA"/>
    <property type="match status" value="1"/>
</dbReference>
<evidence type="ECO:0000256" key="10">
    <source>
        <dbReference type="ARBA" id="ARBA00023157"/>
    </source>
</evidence>
<dbReference type="PANTHER" id="PTHR22912">
    <property type="entry name" value="DISULFIDE OXIDOREDUCTASE"/>
    <property type="match status" value="1"/>
</dbReference>
<keyword evidence="14" id="KW-0547">Nucleotide-binding</keyword>
<dbReference type="InterPro" id="IPR001100">
    <property type="entry name" value="Pyr_nuc-diS_OxRdtase"/>
</dbReference>
<dbReference type="InterPro" id="IPR012999">
    <property type="entry name" value="Pyr_OxRdtase_I_AS"/>
</dbReference>
<feature type="binding site" evidence="14">
    <location>
        <position position="112"/>
    </location>
    <ligand>
        <name>FAD</name>
        <dbReference type="ChEBI" id="CHEBI:57692"/>
    </ligand>
</feature>
<feature type="domain" description="Pyridine nucleotide-disulphide oxidoreductase dimerisation" evidence="17">
    <location>
        <begin position="336"/>
        <end position="445"/>
    </location>
</feature>
<evidence type="ECO:0000256" key="14">
    <source>
        <dbReference type="PIRSR" id="PIRSR000350-3"/>
    </source>
</evidence>
<evidence type="ECO:0000259" key="18">
    <source>
        <dbReference type="Pfam" id="PF07992"/>
    </source>
</evidence>
<dbReference type="PROSITE" id="PS00076">
    <property type="entry name" value="PYRIDINE_REDOX_1"/>
    <property type="match status" value="1"/>
</dbReference>